<proteinExistence type="predicted"/>
<evidence type="ECO:0000256" key="1">
    <source>
        <dbReference type="SAM" id="SignalP"/>
    </source>
</evidence>
<evidence type="ECO:0000259" key="2">
    <source>
        <dbReference type="Pfam" id="PF04784"/>
    </source>
</evidence>
<dbReference type="KEGG" id="lto:RGQ30_25500"/>
<reference evidence="3 4" key="1">
    <citation type="submission" date="2023-10" db="EMBL/GenBank/DDBJ databases">
        <title>Complete Genome Sequence of Limnobacter thiooxidans CS-K2T, Isolated from freshwater lake sediments in Bavaria, Germany.</title>
        <authorList>
            <person name="Naruki M."/>
            <person name="Watanabe A."/>
            <person name="Warashina T."/>
            <person name="Morita T."/>
            <person name="Arakawa K."/>
        </authorList>
    </citation>
    <scope>NUCLEOTIDE SEQUENCE [LARGE SCALE GENOMIC DNA]</scope>
    <source>
        <strain evidence="3 4">CS-K2</strain>
    </source>
</reference>
<name>A0AA86J096_9BURK</name>
<dbReference type="AlphaFoldDB" id="A0AA86J096"/>
<dbReference type="InterPro" id="IPR051548">
    <property type="entry name" value="Grx-like_ET"/>
</dbReference>
<accession>A0AA86J096</accession>
<dbReference type="InterPro" id="IPR006869">
    <property type="entry name" value="DUF547"/>
</dbReference>
<dbReference type="GO" id="GO:0045454">
    <property type="term" value="P:cell redox homeostasis"/>
    <property type="evidence" value="ECO:0007669"/>
    <property type="project" value="TreeGrafter"/>
</dbReference>
<dbReference type="GO" id="GO:0009055">
    <property type="term" value="F:electron transfer activity"/>
    <property type="evidence" value="ECO:0007669"/>
    <property type="project" value="TreeGrafter"/>
</dbReference>
<sequence length="268" mass="30701">MLKVLVKMTALLLFGWSQAGFAASVDQNYAAWNSLLEKHVKWLPDNKQSVVDYDGFKKDRDALKQVLNEWSALSQTEFNALNKNQQMAFLINAYNGFTVELVLTKYPNLKSIKDIGGVFSSPWKQEFFTLLGKKRNLDWIEHEQLRPNYKEPRVHAAVNCASIGCPALRNEAFTANKLNAQLDDGMRRFLSDPSRNRVKNGELQVSPIFKWFAEDFEKGHQGFKDVKDVFAKWAKDMGTTPEIVDRIASKSLPLAYTDYNWALNEAKR</sequence>
<gene>
    <name evidence="3" type="ORF">RGQ30_25500</name>
</gene>
<feature type="domain" description="DUF547" evidence="2">
    <location>
        <begin position="79"/>
        <end position="190"/>
    </location>
</feature>
<keyword evidence="4" id="KW-1185">Reference proteome</keyword>
<dbReference type="EMBL" id="AP028947">
    <property type="protein sequence ID" value="BET27049.1"/>
    <property type="molecule type" value="Genomic_DNA"/>
</dbReference>
<dbReference type="Pfam" id="PF04784">
    <property type="entry name" value="DUF547"/>
    <property type="match status" value="1"/>
</dbReference>
<evidence type="ECO:0000313" key="4">
    <source>
        <dbReference type="Proteomes" id="UP001329151"/>
    </source>
</evidence>
<dbReference type="PANTHER" id="PTHR34386:SF1">
    <property type="entry name" value="GLUTAREDOXIN-LIKE PROTEIN NRDH"/>
    <property type="match status" value="1"/>
</dbReference>
<keyword evidence="1" id="KW-0732">Signal</keyword>
<evidence type="ECO:0000313" key="3">
    <source>
        <dbReference type="EMBL" id="BET27049.1"/>
    </source>
</evidence>
<dbReference type="RefSeq" id="WP_130557836.1">
    <property type="nucleotide sequence ID" value="NZ_AP028947.1"/>
</dbReference>
<dbReference type="Proteomes" id="UP001329151">
    <property type="component" value="Chromosome"/>
</dbReference>
<organism evidence="3 4">
    <name type="scientific">Limnobacter thiooxidans</name>
    <dbReference type="NCBI Taxonomy" id="131080"/>
    <lineage>
        <taxon>Bacteria</taxon>
        <taxon>Pseudomonadati</taxon>
        <taxon>Pseudomonadota</taxon>
        <taxon>Betaproteobacteria</taxon>
        <taxon>Burkholderiales</taxon>
        <taxon>Burkholderiaceae</taxon>
        <taxon>Limnobacter</taxon>
    </lineage>
</organism>
<protein>
    <submittedName>
        <fullName evidence="3">DUF547 domain-containing protein</fullName>
    </submittedName>
</protein>
<feature type="signal peptide" evidence="1">
    <location>
        <begin position="1"/>
        <end position="22"/>
    </location>
</feature>
<dbReference type="PANTHER" id="PTHR34386">
    <property type="entry name" value="GLUTAREDOXIN"/>
    <property type="match status" value="1"/>
</dbReference>
<feature type="chain" id="PRO_5046607161" evidence="1">
    <location>
        <begin position="23"/>
        <end position="268"/>
    </location>
</feature>